<keyword evidence="10 13" id="KW-0333">Golgi apparatus</keyword>
<proteinExistence type="inferred from homology"/>
<reference evidence="14 15" key="1">
    <citation type="submission" date="2020-08" db="EMBL/GenBank/DDBJ databases">
        <title>Plant Genome Project.</title>
        <authorList>
            <person name="Zhang R.-G."/>
        </authorList>
    </citation>
    <scope>NUCLEOTIDE SEQUENCE [LARGE SCALE GENOMIC DNA]</scope>
    <source>
        <tissue evidence="14">Rhizome</tissue>
    </source>
</reference>
<keyword evidence="7 13" id="KW-0812">Transmembrane</keyword>
<name>A0A8J5FN25_ZINOF</name>
<organism evidence="14 15">
    <name type="scientific">Zingiber officinale</name>
    <name type="common">Ginger</name>
    <name type="synonym">Amomum zingiber</name>
    <dbReference type="NCBI Taxonomy" id="94328"/>
    <lineage>
        <taxon>Eukaryota</taxon>
        <taxon>Viridiplantae</taxon>
        <taxon>Streptophyta</taxon>
        <taxon>Embryophyta</taxon>
        <taxon>Tracheophyta</taxon>
        <taxon>Spermatophyta</taxon>
        <taxon>Magnoliopsida</taxon>
        <taxon>Liliopsida</taxon>
        <taxon>Zingiberales</taxon>
        <taxon>Zingiberaceae</taxon>
        <taxon>Zingiber</taxon>
    </lineage>
</organism>
<keyword evidence="15" id="KW-1185">Reference proteome</keyword>
<keyword evidence="11 13" id="KW-0472">Membrane</keyword>
<dbReference type="InterPro" id="IPR002659">
    <property type="entry name" value="Glyco_trans_31"/>
</dbReference>
<dbReference type="UniPathway" id="UPA00378"/>
<gene>
    <name evidence="14" type="ORF">ZIOFF_046709</name>
</gene>
<dbReference type="EC" id="2.4.1.-" evidence="13"/>
<keyword evidence="9 13" id="KW-1133">Transmembrane helix</keyword>
<evidence type="ECO:0000256" key="1">
    <source>
        <dbReference type="ARBA" id="ARBA00001936"/>
    </source>
</evidence>
<evidence type="ECO:0000256" key="8">
    <source>
        <dbReference type="ARBA" id="ARBA00022968"/>
    </source>
</evidence>
<accession>A0A8J5FN25</accession>
<dbReference type="Pfam" id="PF01762">
    <property type="entry name" value="Galactosyl_T"/>
    <property type="match status" value="1"/>
</dbReference>
<evidence type="ECO:0000313" key="15">
    <source>
        <dbReference type="Proteomes" id="UP000734854"/>
    </source>
</evidence>
<evidence type="ECO:0000256" key="11">
    <source>
        <dbReference type="ARBA" id="ARBA00023136"/>
    </source>
</evidence>
<evidence type="ECO:0000256" key="6">
    <source>
        <dbReference type="ARBA" id="ARBA00022679"/>
    </source>
</evidence>
<evidence type="ECO:0000256" key="12">
    <source>
        <dbReference type="ARBA" id="ARBA00023211"/>
    </source>
</evidence>
<dbReference type="GO" id="GO:0016758">
    <property type="term" value="F:hexosyltransferase activity"/>
    <property type="evidence" value="ECO:0007669"/>
    <property type="project" value="InterPro"/>
</dbReference>
<sequence length="361" mass="40504">MIHLCPAYLSVFAMKIKLRVFQPPYFSQQKVSTAAFLILLPISLIALIFFVVYPGDLSLQSLFAPPSACLPSSLANVTSSEADLRILLGVLTVADAYQRRDLIRRAYLLQQPRLAASRVDVRFILCRLTTEEQRTFVAMEIMLYDDVIILDCAENVNEGKTYDYLSSLPRILDAGGRRPPYDYVVKTDDDTYYLIDKLSETLRGLPRVDVYLGMRVPCRSTGSEGGFMSGMGYALSWDLVEWVAASELARQKRLGPEDIMVGVWLNEGGRGKNRINMMPRMYDYPGGPETCFRHGFVPDSVAVHKLKDNSKWATTLQYFNVTQEAPASGDMSGSGPVFPAGEGNRLRLKIAKRILILQYQL</sequence>
<evidence type="ECO:0000313" key="14">
    <source>
        <dbReference type="EMBL" id="KAG6491771.1"/>
    </source>
</evidence>
<comment type="caution">
    <text evidence="14">The sequence shown here is derived from an EMBL/GenBank/DDBJ whole genome shotgun (WGS) entry which is preliminary data.</text>
</comment>
<comment type="pathway">
    <text evidence="3">Protein modification; protein glycosylation.</text>
</comment>
<evidence type="ECO:0000256" key="2">
    <source>
        <dbReference type="ARBA" id="ARBA00004323"/>
    </source>
</evidence>
<dbReference type="PANTHER" id="PTHR11214">
    <property type="entry name" value="BETA-1,3-N-ACETYLGLUCOSAMINYLTRANSFERASE"/>
    <property type="match status" value="1"/>
</dbReference>
<dbReference type="AlphaFoldDB" id="A0A8J5FN25"/>
<evidence type="ECO:0000256" key="10">
    <source>
        <dbReference type="ARBA" id="ARBA00023034"/>
    </source>
</evidence>
<comment type="similarity">
    <text evidence="4 13">Belongs to the glycosyltransferase 31 family.</text>
</comment>
<dbReference type="EMBL" id="JACMSC010000013">
    <property type="protein sequence ID" value="KAG6491771.1"/>
    <property type="molecule type" value="Genomic_DNA"/>
</dbReference>
<feature type="transmembrane region" description="Helical" evidence="13">
    <location>
        <begin position="34"/>
        <end position="53"/>
    </location>
</feature>
<dbReference type="PANTHER" id="PTHR11214:SF363">
    <property type="entry name" value="HEXOSYLTRANSFERASE"/>
    <property type="match status" value="1"/>
</dbReference>
<evidence type="ECO:0000256" key="7">
    <source>
        <dbReference type="ARBA" id="ARBA00022692"/>
    </source>
</evidence>
<comment type="cofactor">
    <cofactor evidence="1 13">
        <name>Mn(2+)</name>
        <dbReference type="ChEBI" id="CHEBI:29035"/>
    </cofactor>
</comment>
<keyword evidence="5 13" id="KW-0328">Glycosyltransferase</keyword>
<evidence type="ECO:0000256" key="9">
    <source>
        <dbReference type="ARBA" id="ARBA00022989"/>
    </source>
</evidence>
<dbReference type="GO" id="GO:0000139">
    <property type="term" value="C:Golgi membrane"/>
    <property type="evidence" value="ECO:0007669"/>
    <property type="project" value="UniProtKB-SubCell"/>
</dbReference>
<evidence type="ECO:0000256" key="4">
    <source>
        <dbReference type="ARBA" id="ARBA00008661"/>
    </source>
</evidence>
<evidence type="ECO:0000256" key="3">
    <source>
        <dbReference type="ARBA" id="ARBA00004922"/>
    </source>
</evidence>
<dbReference type="Proteomes" id="UP000734854">
    <property type="component" value="Unassembled WGS sequence"/>
</dbReference>
<dbReference type="Gene3D" id="3.90.550.50">
    <property type="match status" value="1"/>
</dbReference>
<evidence type="ECO:0000256" key="5">
    <source>
        <dbReference type="ARBA" id="ARBA00022676"/>
    </source>
</evidence>
<keyword evidence="8 13" id="KW-0735">Signal-anchor</keyword>
<keyword evidence="12 13" id="KW-0464">Manganese</keyword>
<keyword evidence="6" id="KW-0808">Transferase</keyword>
<evidence type="ECO:0000256" key="13">
    <source>
        <dbReference type="RuleBase" id="RU363063"/>
    </source>
</evidence>
<protein>
    <recommendedName>
        <fullName evidence="13">Hexosyltransferase</fullName>
        <ecNumber evidence="13">2.4.1.-</ecNumber>
    </recommendedName>
</protein>
<comment type="subcellular location">
    <subcellularLocation>
        <location evidence="2 13">Golgi apparatus membrane</location>
        <topology evidence="2 13">Single-pass type II membrane protein</topology>
    </subcellularLocation>
</comment>